<keyword evidence="2" id="KW-1185">Reference proteome</keyword>
<evidence type="ECO:0000313" key="2">
    <source>
        <dbReference type="Proteomes" id="UP001283361"/>
    </source>
</evidence>
<dbReference type="Proteomes" id="UP001283361">
    <property type="component" value="Unassembled WGS sequence"/>
</dbReference>
<evidence type="ECO:0000313" key="1">
    <source>
        <dbReference type="EMBL" id="KAK3786252.1"/>
    </source>
</evidence>
<gene>
    <name evidence="1" type="ORF">RRG08_064511</name>
</gene>
<name>A0AAE1AGF8_9GAST</name>
<reference evidence="1" key="1">
    <citation type="journal article" date="2023" name="G3 (Bethesda)">
        <title>A reference genome for the long-term kleptoplast-retaining sea slug Elysia crispata morphotype clarki.</title>
        <authorList>
            <person name="Eastman K.E."/>
            <person name="Pendleton A.L."/>
            <person name="Shaikh M.A."/>
            <person name="Suttiyut T."/>
            <person name="Ogas R."/>
            <person name="Tomko P."/>
            <person name="Gavelis G."/>
            <person name="Widhalm J.R."/>
            <person name="Wisecaver J.H."/>
        </authorList>
    </citation>
    <scope>NUCLEOTIDE SEQUENCE</scope>
    <source>
        <strain evidence="1">ECLA1</strain>
    </source>
</reference>
<proteinExistence type="predicted"/>
<sequence length="74" mass="7851">MVKVGPSTTITVTRPRFLGALQFDKDLGLELTIPEAFNQTIQLCSDSTGNQTGATISDLAKSSRVKLGGQAVQQ</sequence>
<comment type="caution">
    <text evidence="1">The sequence shown here is derived from an EMBL/GenBank/DDBJ whole genome shotgun (WGS) entry which is preliminary data.</text>
</comment>
<dbReference type="AlphaFoldDB" id="A0AAE1AGF8"/>
<protein>
    <submittedName>
        <fullName evidence="1">Uncharacterized protein</fullName>
    </submittedName>
</protein>
<organism evidence="1 2">
    <name type="scientific">Elysia crispata</name>
    <name type="common">lettuce slug</name>
    <dbReference type="NCBI Taxonomy" id="231223"/>
    <lineage>
        <taxon>Eukaryota</taxon>
        <taxon>Metazoa</taxon>
        <taxon>Spiralia</taxon>
        <taxon>Lophotrochozoa</taxon>
        <taxon>Mollusca</taxon>
        <taxon>Gastropoda</taxon>
        <taxon>Heterobranchia</taxon>
        <taxon>Euthyneura</taxon>
        <taxon>Panpulmonata</taxon>
        <taxon>Sacoglossa</taxon>
        <taxon>Placobranchoidea</taxon>
        <taxon>Plakobranchidae</taxon>
        <taxon>Elysia</taxon>
    </lineage>
</organism>
<accession>A0AAE1AGF8</accession>
<dbReference type="EMBL" id="JAWDGP010001994">
    <property type="protein sequence ID" value="KAK3786252.1"/>
    <property type="molecule type" value="Genomic_DNA"/>
</dbReference>